<dbReference type="EMBL" id="RZGK01000006">
    <property type="protein sequence ID" value="KAF9698590.1"/>
    <property type="molecule type" value="Genomic_DNA"/>
</dbReference>
<evidence type="ECO:0000256" key="2">
    <source>
        <dbReference type="ARBA" id="ARBA00023242"/>
    </source>
</evidence>
<dbReference type="PANTHER" id="PTHR37534">
    <property type="entry name" value="TRANSCRIPTIONAL ACTIVATOR PROTEIN UGA3"/>
    <property type="match status" value="1"/>
</dbReference>
<dbReference type="SUPFAM" id="SSF57701">
    <property type="entry name" value="Zn2/Cys6 DNA-binding domain"/>
    <property type="match status" value="1"/>
</dbReference>
<feature type="region of interest" description="Disordered" evidence="3">
    <location>
        <begin position="1"/>
        <end position="51"/>
    </location>
</feature>
<dbReference type="GO" id="GO:0005634">
    <property type="term" value="C:nucleus"/>
    <property type="evidence" value="ECO:0007669"/>
    <property type="project" value="UniProtKB-SubCell"/>
</dbReference>
<dbReference type="PROSITE" id="PS50048">
    <property type="entry name" value="ZN2_CY6_FUNGAL_2"/>
    <property type="match status" value="1"/>
</dbReference>
<protein>
    <recommendedName>
        <fullName evidence="4">Zn(2)-C6 fungal-type domain-containing protein</fullName>
    </recommendedName>
</protein>
<proteinExistence type="predicted"/>
<dbReference type="Proteomes" id="UP000651452">
    <property type="component" value="Unassembled WGS sequence"/>
</dbReference>
<dbReference type="OrthoDB" id="3886144at2759"/>
<comment type="subcellular location">
    <subcellularLocation>
        <location evidence="1">Nucleus</location>
    </subcellularLocation>
</comment>
<evidence type="ECO:0000313" key="6">
    <source>
        <dbReference type="Proteomes" id="UP000651452"/>
    </source>
</evidence>
<evidence type="ECO:0000256" key="3">
    <source>
        <dbReference type="SAM" id="MobiDB-lite"/>
    </source>
</evidence>
<reference evidence="5" key="1">
    <citation type="submission" date="2018-12" db="EMBL/GenBank/DDBJ databases">
        <authorList>
            <person name="Syme R.A."/>
            <person name="Farfan-Caceres L."/>
            <person name="Lichtenzveig J."/>
        </authorList>
    </citation>
    <scope>NUCLEOTIDE SEQUENCE</scope>
    <source>
        <strain evidence="5">Al4</strain>
    </source>
</reference>
<dbReference type="Pfam" id="PF11951">
    <property type="entry name" value="Fungal_trans_2"/>
    <property type="match status" value="1"/>
</dbReference>
<name>A0A8H7MKS0_9PLEO</name>
<dbReference type="Gene3D" id="4.10.240.10">
    <property type="entry name" value="Zn(2)-C6 fungal-type DNA-binding domain"/>
    <property type="match status" value="1"/>
</dbReference>
<comment type="caution">
    <text evidence="5">The sequence shown here is derived from an EMBL/GenBank/DDBJ whole genome shotgun (WGS) entry which is preliminary data.</text>
</comment>
<gene>
    <name evidence="5" type="ORF">EKO04_003663</name>
</gene>
<dbReference type="AlphaFoldDB" id="A0A8H7MKS0"/>
<dbReference type="InterPro" id="IPR036864">
    <property type="entry name" value="Zn2-C6_fun-type_DNA-bd_sf"/>
</dbReference>
<dbReference type="PANTHER" id="PTHR37534:SF47">
    <property type="entry name" value="ZN(2)-C6 FUNGAL-TYPE DOMAIN-CONTAINING PROTEIN"/>
    <property type="match status" value="1"/>
</dbReference>
<dbReference type="InterPro" id="IPR001138">
    <property type="entry name" value="Zn2Cys6_DnaBD"/>
</dbReference>
<dbReference type="GO" id="GO:0000981">
    <property type="term" value="F:DNA-binding transcription factor activity, RNA polymerase II-specific"/>
    <property type="evidence" value="ECO:0007669"/>
    <property type="project" value="InterPro"/>
</dbReference>
<dbReference type="GO" id="GO:0000976">
    <property type="term" value="F:transcription cis-regulatory region binding"/>
    <property type="evidence" value="ECO:0007669"/>
    <property type="project" value="TreeGrafter"/>
</dbReference>
<sequence>MAEANTFPMLHASAHASLKPQARKKSNAQSHRPRLSDPSRALGSNGIAKKKQSKSRNGCITCKTKRLKCDEVKPTCEQCKRRNVVCEGYRKDFKWRPFEEPRCVGRRPSKVSKDPGPSTALSAQPCSNYEENIHDQRHSYVESIPSVDYVPSCSAISGTYDQLPVTSASYAPLAPAGSMYTTPTLSPYIVISQSISPIDAYTPFFSESRSLYGDDSILAERSEATAPSSVAAGYSPRPLDLPLSGADYRVPPEEHPSYCNQHEAIYQFTDYIPSHEPEENDVEEVPRNLDHSLGSWSSRYLSPIAMSKISFSKEPQSHHALAQLQQAVIAPGTSLRASHYDTCGVSYVKDGPTENPWQTLVWPLARDCSALYHAIASMTYFHQSSQFPSMRAHGIDHMRTAVEALEEELQFICFDAAIATTLILAFAGSWDVQISTGTTHIKGAGVLIKQALLQDRHVPKQNEERTRLRFLCNSWIYLDVIARLTSTDDGDESDDVDAIYDSIASADYTATSLDPLMDCAHSLFPIIGRVATLIRKIQRTNRCSSDLVAHAMNLRSQLEEWTPPRYVEKFDDETTNPKDSIRIATAFQYATLLYLHQAVPSVPSPSALTLAKRALCELTAVEPSSRSCIIYVYPLMVAGCEMIEEEDRAWVIRSWKLLSSRAKLGVFEKSLAVTKELWFRRDTNAKQCSISDKTCTCVMPPTRSPKRSFDVYSRPKDDNGDEDVCWLGSRPKRRAFGSFLQSSVPVDCLSEQKPQEDELAFREDTEVFDPEYMVKGRLHWLGVMEDWNWKGKSLKVDKKSP</sequence>
<dbReference type="SMART" id="SM00066">
    <property type="entry name" value="GAL4"/>
    <property type="match status" value="1"/>
</dbReference>
<organism evidence="5 6">
    <name type="scientific">Ascochyta lentis</name>
    <dbReference type="NCBI Taxonomy" id="205686"/>
    <lineage>
        <taxon>Eukaryota</taxon>
        <taxon>Fungi</taxon>
        <taxon>Dikarya</taxon>
        <taxon>Ascomycota</taxon>
        <taxon>Pezizomycotina</taxon>
        <taxon>Dothideomycetes</taxon>
        <taxon>Pleosporomycetidae</taxon>
        <taxon>Pleosporales</taxon>
        <taxon>Pleosporineae</taxon>
        <taxon>Didymellaceae</taxon>
        <taxon>Ascochyta</taxon>
    </lineage>
</organism>
<evidence type="ECO:0000256" key="1">
    <source>
        <dbReference type="ARBA" id="ARBA00004123"/>
    </source>
</evidence>
<dbReference type="InterPro" id="IPR021858">
    <property type="entry name" value="Fun_TF"/>
</dbReference>
<keyword evidence="6" id="KW-1185">Reference proteome</keyword>
<dbReference type="Pfam" id="PF00172">
    <property type="entry name" value="Zn_clus"/>
    <property type="match status" value="1"/>
</dbReference>
<dbReference type="GO" id="GO:0008270">
    <property type="term" value="F:zinc ion binding"/>
    <property type="evidence" value="ECO:0007669"/>
    <property type="project" value="InterPro"/>
</dbReference>
<reference evidence="5" key="2">
    <citation type="submission" date="2020-09" db="EMBL/GenBank/DDBJ databases">
        <title>Reference genome assembly for Australian Ascochyta lentis isolate Al4.</title>
        <authorList>
            <person name="Lee R.C."/>
            <person name="Farfan-Caceres L.M."/>
            <person name="Debler J.W."/>
            <person name="Williams A.H."/>
            <person name="Henares B.M."/>
        </authorList>
    </citation>
    <scope>NUCLEOTIDE SEQUENCE</scope>
    <source>
        <strain evidence="5">Al4</strain>
    </source>
</reference>
<feature type="domain" description="Zn(2)-C6 fungal-type" evidence="4">
    <location>
        <begin position="58"/>
        <end position="86"/>
    </location>
</feature>
<accession>A0A8H7MKS0</accession>
<evidence type="ECO:0000313" key="5">
    <source>
        <dbReference type="EMBL" id="KAF9698590.1"/>
    </source>
</evidence>
<evidence type="ECO:0000259" key="4">
    <source>
        <dbReference type="PROSITE" id="PS50048"/>
    </source>
</evidence>
<dbReference type="PROSITE" id="PS00463">
    <property type="entry name" value="ZN2_CY6_FUNGAL_1"/>
    <property type="match status" value="1"/>
</dbReference>
<keyword evidence="2" id="KW-0539">Nucleus</keyword>
<dbReference type="GO" id="GO:0045944">
    <property type="term" value="P:positive regulation of transcription by RNA polymerase II"/>
    <property type="evidence" value="ECO:0007669"/>
    <property type="project" value="TreeGrafter"/>
</dbReference>
<dbReference type="CDD" id="cd00067">
    <property type="entry name" value="GAL4"/>
    <property type="match status" value="1"/>
</dbReference>
<feature type="region of interest" description="Disordered" evidence="3">
    <location>
        <begin position="105"/>
        <end position="124"/>
    </location>
</feature>